<keyword evidence="1" id="KW-0472">Membrane</keyword>
<dbReference type="KEGG" id="gog:C1280_02855"/>
<dbReference type="EMBL" id="CP025958">
    <property type="protein sequence ID" value="AWM36050.1"/>
    <property type="molecule type" value="Genomic_DNA"/>
</dbReference>
<accession>A0A2Z3H4W9</accession>
<keyword evidence="3" id="KW-1185">Reference proteome</keyword>
<gene>
    <name evidence="2" type="ORF">C1280_02855</name>
</gene>
<evidence type="ECO:0000256" key="1">
    <source>
        <dbReference type="SAM" id="Phobius"/>
    </source>
</evidence>
<dbReference type="Proteomes" id="UP000245802">
    <property type="component" value="Chromosome"/>
</dbReference>
<evidence type="ECO:0000313" key="2">
    <source>
        <dbReference type="EMBL" id="AWM36050.1"/>
    </source>
</evidence>
<proteinExistence type="predicted"/>
<evidence type="ECO:0000313" key="3">
    <source>
        <dbReference type="Proteomes" id="UP000245802"/>
    </source>
</evidence>
<feature type="transmembrane region" description="Helical" evidence="1">
    <location>
        <begin position="37"/>
        <end position="58"/>
    </location>
</feature>
<keyword evidence="1" id="KW-1133">Transmembrane helix</keyword>
<dbReference type="AlphaFoldDB" id="A0A2Z3H4W9"/>
<sequence length="74" mass="7781">MTLGGIFFGFALVAVCILVLTGNVYSRKRDANGKLKVWGIGNKVAAVILLVLYCVLLARQFGAFGDPVPAAPEG</sequence>
<name>A0A2Z3H4W9_9BACT</name>
<protein>
    <submittedName>
        <fullName evidence="2">Uncharacterized protein</fullName>
    </submittedName>
</protein>
<reference evidence="2 3" key="1">
    <citation type="submission" date="2018-01" db="EMBL/GenBank/DDBJ databases">
        <title>G. obscuriglobus.</title>
        <authorList>
            <person name="Franke J."/>
            <person name="Blomberg W."/>
            <person name="Selmecki A."/>
        </authorList>
    </citation>
    <scope>NUCLEOTIDE SEQUENCE [LARGE SCALE GENOMIC DNA]</scope>
    <source>
        <strain evidence="2 3">DSM 5831</strain>
    </source>
</reference>
<organism evidence="2 3">
    <name type="scientific">Gemmata obscuriglobus</name>
    <dbReference type="NCBI Taxonomy" id="114"/>
    <lineage>
        <taxon>Bacteria</taxon>
        <taxon>Pseudomonadati</taxon>
        <taxon>Planctomycetota</taxon>
        <taxon>Planctomycetia</taxon>
        <taxon>Gemmatales</taxon>
        <taxon>Gemmataceae</taxon>
        <taxon>Gemmata</taxon>
    </lineage>
</organism>
<keyword evidence="1" id="KW-0812">Transmembrane</keyword>
<feature type="transmembrane region" description="Helical" evidence="1">
    <location>
        <begin position="6"/>
        <end position="25"/>
    </location>
</feature>